<dbReference type="EMBL" id="JACSPR010000012">
    <property type="protein sequence ID" value="MBD8031229.1"/>
    <property type="molecule type" value="Genomic_DNA"/>
</dbReference>
<name>A0A8I0HQL4_9CORY</name>
<protein>
    <submittedName>
        <fullName evidence="1">Uncharacterized protein</fullName>
    </submittedName>
</protein>
<evidence type="ECO:0000313" key="2">
    <source>
        <dbReference type="Proteomes" id="UP000650224"/>
    </source>
</evidence>
<reference evidence="1 2" key="1">
    <citation type="submission" date="2020-08" db="EMBL/GenBank/DDBJ databases">
        <title>A Genomic Blueprint of the Chicken Gut Microbiome.</title>
        <authorList>
            <person name="Gilroy R."/>
            <person name="Ravi A."/>
            <person name="Getino M."/>
            <person name="Pursley I."/>
            <person name="Horton D.L."/>
            <person name="Alikhan N.-F."/>
            <person name="Baker D."/>
            <person name="Gharbi K."/>
            <person name="Hall N."/>
            <person name="Watson M."/>
            <person name="Adriaenssens E.M."/>
            <person name="Foster-Nyarko E."/>
            <person name="Jarju S."/>
            <person name="Secka A."/>
            <person name="Antonio M."/>
            <person name="Oren A."/>
            <person name="Chaudhuri R."/>
            <person name="La Ragione R.M."/>
            <person name="Hildebrand F."/>
            <person name="Pallen M.J."/>
        </authorList>
    </citation>
    <scope>NUCLEOTIDE SEQUENCE [LARGE SCALE GENOMIC DNA]</scope>
    <source>
        <strain evidence="1 2">Sa1YVA5</strain>
    </source>
</reference>
<organism evidence="1 2">
    <name type="scientific">Corynebacterium gallinarum</name>
    <dbReference type="NCBI Taxonomy" id="2762214"/>
    <lineage>
        <taxon>Bacteria</taxon>
        <taxon>Bacillati</taxon>
        <taxon>Actinomycetota</taxon>
        <taxon>Actinomycetes</taxon>
        <taxon>Mycobacteriales</taxon>
        <taxon>Corynebacteriaceae</taxon>
        <taxon>Corynebacterium</taxon>
    </lineage>
</organism>
<evidence type="ECO:0000313" key="1">
    <source>
        <dbReference type="EMBL" id="MBD8031229.1"/>
    </source>
</evidence>
<gene>
    <name evidence="1" type="ORF">H9627_13040</name>
</gene>
<proteinExistence type="predicted"/>
<accession>A0A8I0HQL4</accession>
<keyword evidence="2" id="KW-1185">Reference proteome</keyword>
<sequence>MNVVHYPGVPMTRKIIRPASVTVGGLTLALVLTACADSNEVDSVEAQDGAALQELLLTDEESGLAGATGVNDTVLEGETIPLVVVAEAEKFEGACGEALQAAESAELGAVGSAARTFQREDGTGVAVAQFSTDTTDISPAQLYNDIAEACEEPLKDEETGAEYTFTPLESDVSGFIFDITVTPGNESSSIMMLKDLGHHHILVAGVDADEADVKAVFDAQVAKTEQGLREVAEQGS</sequence>
<dbReference type="AlphaFoldDB" id="A0A8I0HQL4"/>
<dbReference type="Proteomes" id="UP000650224">
    <property type="component" value="Unassembled WGS sequence"/>
</dbReference>
<comment type="caution">
    <text evidence="1">The sequence shown here is derived from an EMBL/GenBank/DDBJ whole genome shotgun (WGS) entry which is preliminary data.</text>
</comment>